<feature type="compositionally biased region" description="Basic and acidic residues" evidence="4">
    <location>
        <begin position="100"/>
        <end position="147"/>
    </location>
</feature>
<dbReference type="Pfam" id="PF22020">
    <property type="entry name" value="RlmL_1st"/>
    <property type="match status" value="1"/>
</dbReference>
<dbReference type="AlphaFoldDB" id="A0A1Y6BCI1"/>
<feature type="compositionally biased region" description="Basic and acidic residues" evidence="4">
    <location>
        <begin position="16"/>
        <end position="43"/>
    </location>
</feature>
<dbReference type="CDD" id="cd11715">
    <property type="entry name" value="THUMP_AdoMetMT"/>
    <property type="match status" value="1"/>
</dbReference>
<dbReference type="PROSITE" id="PS51165">
    <property type="entry name" value="THUMP"/>
    <property type="match status" value="1"/>
</dbReference>
<dbReference type="SUPFAM" id="SSF53335">
    <property type="entry name" value="S-adenosyl-L-methionine-dependent methyltransferases"/>
    <property type="match status" value="1"/>
</dbReference>
<evidence type="ECO:0000256" key="3">
    <source>
        <dbReference type="PROSITE-ProRule" id="PRU00529"/>
    </source>
</evidence>
<dbReference type="SMART" id="SM00981">
    <property type="entry name" value="THUMP"/>
    <property type="match status" value="1"/>
</dbReference>
<evidence type="ECO:0000256" key="1">
    <source>
        <dbReference type="ARBA" id="ARBA00022603"/>
    </source>
</evidence>
<dbReference type="InterPro" id="IPR054170">
    <property type="entry name" value="RlmL_1st"/>
</dbReference>
<dbReference type="PRINTS" id="PR00507">
    <property type="entry name" value="N12N6MTFRASE"/>
</dbReference>
<dbReference type="InterPro" id="IPR000241">
    <property type="entry name" value="RlmKL-like_Mtase"/>
</dbReference>
<dbReference type="Gene3D" id="3.40.50.150">
    <property type="entry name" value="Vaccinia Virus protein VP39"/>
    <property type="match status" value="1"/>
</dbReference>
<dbReference type="PANTHER" id="PTHR47313">
    <property type="entry name" value="RIBOSOMAL RNA LARGE SUBUNIT METHYLTRANSFERASE K/L"/>
    <property type="match status" value="1"/>
</dbReference>
<dbReference type="InterPro" id="IPR029063">
    <property type="entry name" value="SAM-dependent_MTases_sf"/>
</dbReference>
<feature type="compositionally biased region" description="Basic and acidic residues" evidence="4">
    <location>
        <begin position="70"/>
        <end position="88"/>
    </location>
</feature>
<dbReference type="GO" id="GO:0070043">
    <property type="term" value="F:rRNA (guanine-N7-)-methyltransferase activity"/>
    <property type="evidence" value="ECO:0007669"/>
    <property type="project" value="TreeGrafter"/>
</dbReference>
<dbReference type="Gene3D" id="3.30.2130.30">
    <property type="match status" value="1"/>
</dbReference>
<feature type="domain" description="THUMP" evidence="5">
    <location>
        <begin position="315"/>
        <end position="426"/>
    </location>
</feature>
<dbReference type="InterPro" id="IPR004114">
    <property type="entry name" value="THUMP_dom"/>
</dbReference>
<evidence type="ECO:0000256" key="2">
    <source>
        <dbReference type="ARBA" id="ARBA00022679"/>
    </source>
</evidence>
<dbReference type="Pfam" id="PF01170">
    <property type="entry name" value="UPF0020"/>
    <property type="match status" value="1"/>
</dbReference>
<keyword evidence="2" id="KW-0808">Transferase</keyword>
<dbReference type="Proteomes" id="UP000192920">
    <property type="component" value="Unassembled WGS sequence"/>
</dbReference>
<sequence length="659" mass="72925">FGDKPRFGQARQQGEGQERRPAPRREGEGFGQQERRPFGDKPRFGQARQQGEGQEQGQGFDRNKRHYGQSRKDSAAFGKNEARDDAQHPRSGPSRAPGEWQERRPAPRREGEGFAKHDKRQGGEPPRFGRDRSDQPRHQEVDKRQEDEALPFTPSPTGARKPTFISRPKEQDEQTSRPAPRSEDDRAAPQARYESRSRYDAPRREEESGDDTPLFTPSPTGAKKPGFIKRAGDVEPRSAPRDSRGAPHHGGHRHDAPHQPAPSAPLTVGRKVQLSLFAPCPRGLEGVLAEELDALGARHVQPTDGGVGFSGDATLMMRVNLHSRTASRVLMLVAEGGYASEHDVNRLALQVDWPRFFDVSRTIKLKTDGVGSQVRSLDFVSLTVKDAICDRFRQSGLGRPSVDTRTPDVRVQVFLTPDTAKIYLDTSGEPLFKRGWREETGEAPLRENLAAGILLLAGYDGSQPLIDPMCGSGTFLVEAADIALQRAPGRNRSFAFQRLRDFDSVAWEALQLEARLAEKPLAPLAIHGSDRDAAMTAIARHNLQAAGLAEAVTLNTGDVLDVRPQGENGLIVSNPPYGVRLDEQDALAALYPQLGDWLKQHFAGWTAYFFTGDLRLAKLIRLEVKRRVPLYNGALECRLFAIPLVAGSARRDKSDEHAD</sequence>
<keyword evidence="7" id="KW-1185">Reference proteome</keyword>
<organism evidence="6 7">
    <name type="scientific">Pseudogulbenkiania subflava DSM 22618</name>
    <dbReference type="NCBI Taxonomy" id="1123014"/>
    <lineage>
        <taxon>Bacteria</taxon>
        <taxon>Pseudomonadati</taxon>
        <taxon>Pseudomonadota</taxon>
        <taxon>Betaproteobacteria</taxon>
        <taxon>Neisseriales</taxon>
        <taxon>Chromobacteriaceae</taxon>
        <taxon>Pseudogulbenkiania</taxon>
    </lineage>
</organism>
<dbReference type="PROSITE" id="PS00092">
    <property type="entry name" value="N6_MTASE"/>
    <property type="match status" value="1"/>
</dbReference>
<feature type="non-terminal residue" evidence="6">
    <location>
        <position position="1"/>
    </location>
</feature>
<keyword evidence="1 6" id="KW-0489">Methyltransferase</keyword>
<feature type="compositionally biased region" description="Basic and acidic residues" evidence="4">
    <location>
        <begin position="167"/>
        <end position="206"/>
    </location>
</feature>
<keyword evidence="3" id="KW-0694">RNA-binding</keyword>
<feature type="compositionally biased region" description="Low complexity" evidence="4">
    <location>
        <begin position="44"/>
        <end position="60"/>
    </location>
</feature>
<evidence type="ECO:0000256" key="4">
    <source>
        <dbReference type="SAM" id="MobiDB-lite"/>
    </source>
</evidence>
<dbReference type="EMBL" id="FXAG01000002">
    <property type="protein sequence ID" value="SME96726.1"/>
    <property type="molecule type" value="Genomic_DNA"/>
</dbReference>
<gene>
    <name evidence="6" type="ORF">SAMN02745746_00371</name>
</gene>
<dbReference type="GO" id="GO:0008990">
    <property type="term" value="F:rRNA (guanine-N2-)-methyltransferase activity"/>
    <property type="evidence" value="ECO:0007669"/>
    <property type="project" value="TreeGrafter"/>
</dbReference>
<dbReference type="GO" id="GO:0003723">
    <property type="term" value="F:RNA binding"/>
    <property type="evidence" value="ECO:0007669"/>
    <property type="project" value="UniProtKB-UniRule"/>
</dbReference>
<feature type="compositionally biased region" description="Basic and acidic residues" evidence="4">
    <location>
        <begin position="230"/>
        <end position="245"/>
    </location>
</feature>
<dbReference type="InterPro" id="IPR002052">
    <property type="entry name" value="DNA_methylase_N6_adenine_CS"/>
</dbReference>
<protein>
    <submittedName>
        <fullName evidence="6">Putative N6-adenine-specific DNA methylase</fullName>
    </submittedName>
</protein>
<dbReference type="STRING" id="1123014.SAMN02745746_00371"/>
<dbReference type="RefSeq" id="WP_327078267.1">
    <property type="nucleotide sequence ID" value="NZ_FXAG01000002.1"/>
</dbReference>
<evidence type="ECO:0000313" key="6">
    <source>
        <dbReference type="EMBL" id="SME96726.1"/>
    </source>
</evidence>
<dbReference type="Pfam" id="PF02926">
    <property type="entry name" value="THUMP"/>
    <property type="match status" value="1"/>
</dbReference>
<evidence type="ECO:0000259" key="5">
    <source>
        <dbReference type="PROSITE" id="PS51165"/>
    </source>
</evidence>
<feature type="region of interest" description="Disordered" evidence="4">
    <location>
        <begin position="1"/>
        <end position="265"/>
    </location>
</feature>
<proteinExistence type="predicted"/>
<dbReference type="PANTHER" id="PTHR47313:SF1">
    <property type="entry name" value="RIBOSOMAL RNA LARGE SUBUNIT METHYLTRANSFERASE K_L"/>
    <property type="match status" value="1"/>
</dbReference>
<reference evidence="7" key="1">
    <citation type="submission" date="2017-04" db="EMBL/GenBank/DDBJ databases">
        <authorList>
            <person name="Varghese N."/>
            <person name="Submissions S."/>
        </authorList>
    </citation>
    <scope>NUCLEOTIDE SEQUENCE [LARGE SCALE GENOMIC DNA]</scope>
    <source>
        <strain evidence="7">DSM 22618</strain>
    </source>
</reference>
<accession>A0A1Y6BCI1</accession>
<name>A0A1Y6BCI1_9NEIS</name>
<evidence type="ECO:0000313" key="7">
    <source>
        <dbReference type="Proteomes" id="UP000192920"/>
    </source>
</evidence>